<organism evidence="1 2">
    <name type="scientific">Vararia minispora EC-137</name>
    <dbReference type="NCBI Taxonomy" id="1314806"/>
    <lineage>
        <taxon>Eukaryota</taxon>
        <taxon>Fungi</taxon>
        <taxon>Dikarya</taxon>
        <taxon>Basidiomycota</taxon>
        <taxon>Agaricomycotina</taxon>
        <taxon>Agaricomycetes</taxon>
        <taxon>Russulales</taxon>
        <taxon>Lachnocladiaceae</taxon>
        <taxon>Vararia</taxon>
    </lineage>
</organism>
<keyword evidence="1" id="KW-0689">Ribosomal protein</keyword>
<gene>
    <name evidence="1" type="ORF">K488DRAFT_10564</name>
</gene>
<reference evidence="1" key="2">
    <citation type="journal article" date="2022" name="New Phytol.">
        <title>Evolutionary transition to the ectomycorrhizal habit in the genomes of a hyperdiverse lineage of mushroom-forming fungi.</title>
        <authorList>
            <person name="Looney B."/>
            <person name="Miyauchi S."/>
            <person name="Morin E."/>
            <person name="Drula E."/>
            <person name="Courty P.E."/>
            <person name="Kohler A."/>
            <person name="Kuo A."/>
            <person name="LaButti K."/>
            <person name="Pangilinan J."/>
            <person name="Lipzen A."/>
            <person name="Riley R."/>
            <person name="Andreopoulos W."/>
            <person name="He G."/>
            <person name="Johnson J."/>
            <person name="Nolan M."/>
            <person name="Tritt A."/>
            <person name="Barry K.W."/>
            <person name="Grigoriev I.V."/>
            <person name="Nagy L.G."/>
            <person name="Hibbett D."/>
            <person name="Henrissat B."/>
            <person name="Matheny P.B."/>
            <person name="Labbe J."/>
            <person name="Martin F.M."/>
        </authorList>
    </citation>
    <scope>NUCLEOTIDE SEQUENCE</scope>
    <source>
        <strain evidence="1">EC-137</strain>
    </source>
</reference>
<comment type="caution">
    <text evidence="1">The sequence shown here is derived from an EMBL/GenBank/DDBJ whole genome shotgun (WGS) entry which is preliminary data.</text>
</comment>
<protein>
    <submittedName>
        <fullName evidence="1">Mitochondrial 39-S ribosomal protein L47 (MRP-L47)-domain-containing protein</fullName>
    </submittedName>
</protein>
<feature type="non-terminal residue" evidence="1">
    <location>
        <position position="1"/>
    </location>
</feature>
<keyword evidence="2" id="KW-1185">Reference proteome</keyword>
<dbReference type="Proteomes" id="UP000814128">
    <property type="component" value="Unassembled WGS sequence"/>
</dbReference>
<sequence>KSGALRPHLGIQVKPNHGLWAFFRRVPDEEGVEKYHALDPVHMLLGRSWTAAELRRKSFKDLHTLWYVLARERNLLATQREAARRLSGSTEKIRLFQVREMRCRKSQAHIKLVLNERRLMYEGAAEVLAKE</sequence>
<evidence type="ECO:0000313" key="2">
    <source>
        <dbReference type="Proteomes" id="UP000814128"/>
    </source>
</evidence>
<name>A0ACB8QRY0_9AGAM</name>
<accession>A0ACB8QRY0</accession>
<reference evidence="1" key="1">
    <citation type="submission" date="2021-02" db="EMBL/GenBank/DDBJ databases">
        <authorList>
            <consortium name="DOE Joint Genome Institute"/>
            <person name="Ahrendt S."/>
            <person name="Looney B.P."/>
            <person name="Miyauchi S."/>
            <person name="Morin E."/>
            <person name="Drula E."/>
            <person name="Courty P.E."/>
            <person name="Chicoki N."/>
            <person name="Fauchery L."/>
            <person name="Kohler A."/>
            <person name="Kuo A."/>
            <person name="Labutti K."/>
            <person name="Pangilinan J."/>
            <person name="Lipzen A."/>
            <person name="Riley R."/>
            <person name="Andreopoulos W."/>
            <person name="He G."/>
            <person name="Johnson J."/>
            <person name="Barry K.W."/>
            <person name="Grigoriev I.V."/>
            <person name="Nagy L."/>
            <person name="Hibbett D."/>
            <person name="Henrissat B."/>
            <person name="Matheny P.B."/>
            <person name="Labbe J."/>
            <person name="Martin F."/>
        </authorList>
    </citation>
    <scope>NUCLEOTIDE SEQUENCE</scope>
    <source>
        <strain evidence="1">EC-137</strain>
    </source>
</reference>
<keyword evidence="1" id="KW-0687">Ribonucleoprotein</keyword>
<evidence type="ECO:0000313" key="1">
    <source>
        <dbReference type="EMBL" id="KAI0034644.1"/>
    </source>
</evidence>
<proteinExistence type="predicted"/>
<dbReference type="EMBL" id="MU273497">
    <property type="protein sequence ID" value="KAI0034644.1"/>
    <property type="molecule type" value="Genomic_DNA"/>
</dbReference>
<feature type="non-terminal residue" evidence="1">
    <location>
        <position position="131"/>
    </location>
</feature>